<name>A0A8J9Z4J9_BRALA</name>
<feature type="compositionally biased region" description="Polar residues" evidence="5">
    <location>
        <begin position="142"/>
        <end position="154"/>
    </location>
</feature>
<dbReference type="SUPFAM" id="SSF81296">
    <property type="entry name" value="E set domains"/>
    <property type="match status" value="1"/>
</dbReference>
<dbReference type="Pfam" id="PF16561">
    <property type="entry name" value="AMPK1_CBM"/>
    <property type="match status" value="1"/>
</dbReference>
<dbReference type="InterPro" id="IPR032640">
    <property type="entry name" value="AMPK1_CBM"/>
</dbReference>
<dbReference type="AlphaFoldDB" id="A0A8J9Z4J9"/>
<feature type="region of interest" description="Disordered" evidence="5">
    <location>
        <begin position="32"/>
        <end position="59"/>
    </location>
</feature>
<dbReference type="InterPro" id="IPR014756">
    <property type="entry name" value="Ig_E-set"/>
</dbReference>
<feature type="region of interest" description="Disordered" evidence="5">
    <location>
        <begin position="124"/>
        <end position="176"/>
    </location>
</feature>
<feature type="region of interest" description="Disordered" evidence="5">
    <location>
        <begin position="716"/>
        <end position="735"/>
    </location>
</feature>
<evidence type="ECO:0000313" key="7">
    <source>
        <dbReference type="EMBL" id="CAH1247574.1"/>
    </source>
</evidence>
<dbReference type="GO" id="GO:0031588">
    <property type="term" value="C:nucleotide-activated protein kinase complex"/>
    <property type="evidence" value="ECO:0007669"/>
    <property type="project" value="TreeGrafter"/>
</dbReference>
<dbReference type="GO" id="GO:0005737">
    <property type="term" value="C:cytoplasm"/>
    <property type="evidence" value="ECO:0007669"/>
    <property type="project" value="TreeGrafter"/>
</dbReference>
<evidence type="ECO:0000313" key="8">
    <source>
        <dbReference type="Proteomes" id="UP000838412"/>
    </source>
</evidence>
<evidence type="ECO:0000256" key="1">
    <source>
        <dbReference type="ARBA" id="ARBA00010926"/>
    </source>
</evidence>
<dbReference type="GO" id="GO:0007165">
    <property type="term" value="P:signal transduction"/>
    <property type="evidence" value="ECO:0007669"/>
    <property type="project" value="TreeGrafter"/>
</dbReference>
<sequence>METVEDRLTADSTDEALATVALGSIEVAEKHALLDTSETSGDEVAPETTSEDGTPEKNAADIIEEVKAMFQSEEMVVPTATDFAEELTEKDPMDDLPPEEILQNVLSDLAERYEYNMCCLDQPEENSEAAEDHAESYEDSVDSVTLPEQQSGTTDRFVPEADEKLEESPQGTTLQDETGMDKISVDILETSKQMEHTVTTATVVEASEEVLPYKNNTTEEISSYTTSPSEIEKSALPHNHEKLEQLKHTVTKTATTITATATTTTLVQATEEVPPDTVKKLEQRHTNVILHMEQVGKTAENSFLDTSKKIEDEVAPETASKVENAEKNATDIIEEVKAKLQSEAMVLKTAVDFVEESADKDPMNDVPPEEILQNVLLDLAGRFEDNMDYVTLPEQQNVSEEAFTDTVERLEECYTNETLNMEQVSRTTEDGFIDISEKIEDEVAPETTPEGETAEKNAADIIQEVKAKLQSEAMVLKTATDLVEESADNDPMADLLPEEILQSVLSDLAVRNEDNMDYVTLPEQQNASEEVFTDTIERPEECHTNTTTLHTDENTEPRKGEKAMKKTSTATPPDVASKRTATDILKKTEGKPSCEIPSPDENVEAPPTDEVQNTMDQITPETSQNKTSENSGNKSAIVKPPDDTLQNITVDDVNHNAEKEAIPSNETTDKVSTHIEEKVPDMAQRETQVFKETTKNAPTEIHEKVLATIQEETQLSNKTTENAPTEMVDASPNKAQLSKTTKNAHTEIAQKVADTADTQTTQPESSVEKPRRRVSIETRPMKRRVTITLNDYSHIKLLWQGESNGSDVFVCGSWDGWSRSYKLNRGEYSVTLSLPVGMHEYKFQIGNSWFHDKTKARSF</sequence>
<dbReference type="GO" id="GO:0005634">
    <property type="term" value="C:nucleus"/>
    <property type="evidence" value="ECO:0007669"/>
    <property type="project" value="TreeGrafter"/>
</dbReference>
<comment type="similarity">
    <text evidence="1">Belongs to the 5'-AMP-activated protein kinase beta subunit family.</text>
</comment>
<feature type="region of interest" description="Disordered" evidence="5">
    <location>
        <begin position="620"/>
        <end position="646"/>
    </location>
</feature>
<dbReference type="OrthoDB" id="531008at2759"/>
<gene>
    <name evidence="7" type="primary">Hypp7948</name>
    <name evidence="7" type="ORF">BLAG_LOCUS9199</name>
</gene>
<dbReference type="CDD" id="cd02859">
    <property type="entry name" value="E_set_AMPKbeta_like_N"/>
    <property type="match status" value="1"/>
</dbReference>
<evidence type="ECO:0000259" key="6">
    <source>
        <dbReference type="Pfam" id="PF16561"/>
    </source>
</evidence>
<feature type="compositionally biased region" description="Polar residues" evidence="5">
    <location>
        <begin position="620"/>
        <end position="634"/>
    </location>
</feature>
<accession>A0A8J9Z4J9</accession>
<comment type="function">
    <text evidence="2">Non-catalytic subunit of AMP-activated protein kinase (AMPK), an energy sensor protein kinase that plays a key role in regulating cellular energy metabolism. In response to reduction of intracellular ATP levels, AMPK activates energy-producing pathways and inhibits energy-consuming processes: inhibits protein, carbohydrate and lipid biosynthesis, as well as cell growth and proliferation. AMPK acts via direct phosphorylation of metabolic enzymes, and by longer-term effects via phosphorylation of transcription regulators. Also acts as a regulator of cellular polarity by remodeling the actin cytoskeleton; probably by indirectly activating myosin. Beta non-catalytic subunit acts as a scaffold on which the AMPK complex assembles, via its C-terminus that bridges alpha (PRKAA1 or PRKAA2) and gamma subunits (PRKAG1, PRKAG2 or PRKAG3).</text>
</comment>
<feature type="compositionally biased region" description="Basic and acidic residues" evidence="5">
    <location>
        <begin position="576"/>
        <end position="592"/>
    </location>
</feature>
<feature type="region of interest" description="Disordered" evidence="5">
    <location>
        <begin position="538"/>
        <end position="608"/>
    </location>
</feature>
<protein>
    <recommendedName>
        <fullName evidence="4">5'-AMP-activated protein kinase subunit beta-1</fullName>
    </recommendedName>
</protein>
<reference evidence="7" key="1">
    <citation type="submission" date="2022-01" db="EMBL/GenBank/DDBJ databases">
        <authorList>
            <person name="Braso-Vives M."/>
        </authorList>
    </citation>
    <scope>NUCLEOTIDE SEQUENCE</scope>
</reference>
<proteinExistence type="inferred from homology"/>
<dbReference type="Gene3D" id="2.60.40.10">
    <property type="entry name" value="Immunoglobulins"/>
    <property type="match status" value="1"/>
</dbReference>
<evidence type="ECO:0000256" key="2">
    <source>
        <dbReference type="ARBA" id="ARBA00025180"/>
    </source>
</evidence>
<dbReference type="GO" id="GO:0019901">
    <property type="term" value="F:protein kinase binding"/>
    <property type="evidence" value="ECO:0007669"/>
    <property type="project" value="TreeGrafter"/>
</dbReference>
<evidence type="ECO:0000256" key="5">
    <source>
        <dbReference type="SAM" id="MobiDB-lite"/>
    </source>
</evidence>
<comment type="subunit">
    <text evidence="3">AMPK is a heterotrimer of an alpha catalytic subunit (PRKAA1 or PRKAA2), a beta (PRKAB1 or PRKAB2) and a gamma non-catalytic subunits (PRKAG1, PRKAG2 or PRKAG3). Interacts with FNIP1 and FNIP2.</text>
</comment>
<feature type="domain" description="AMP-activated protein kinase glycogen-binding" evidence="6">
    <location>
        <begin position="797"/>
        <end position="854"/>
    </location>
</feature>
<evidence type="ECO:0000256" key="3">
    <source>
        <dbReference type="ARBA" id="ARBA00025878"/>
    </source>
</evidence>
<organism evidence="7 8">
    <name type="scientific">Branchiostoma lanceolatum</name>
    <name type="common">Common lancelet</name>
    <name type="synonym">Amphioxus lanceolatum</name>
    <dbReference type="NCBI Taxonomy" id="7740"/>
    <lineage>
        <taxon>Eukaryota</taxon>
        <taxon>Metazoa</taxon>
        <taxon>Chordata</taxon>
        <taxon>Cephalochordata</taxon>
        <taxon>Leptocardii</taxon>
        <taxon>Amphioxiformes</taxon>
        <taxon>Branchiostomatidae</taxon>
        <taxon>Branchiostoma</taxon>
    </lineage>
</organism>
<evidence type="ECO:0000256" key="4">
    <source>
        <dbReference type="ARBA" id="ARBA00040010"/>
    </source>
</evidence>
<dbReference type="InterPro" id="IPR013783">
    <property type="entry name" value="Ig-like_fold"/>
</dbReference>
<keyword evidence="8" id="KW-1185">Reference proteome</keyword>
<feature type="compositionally biased region" description="Basic and acidic residues" evidence="5">
    <location>
        <begin position="550"/>
        <end position="564"/>
    </location>
</feature>
<dbReference type="PANTHER" id="PTHR10343">
    <property type="entry name" value="5'-AMP-ACTIVATED PROTEIN KINASE , BETA SUBUNIT"/>
    <property type="match status" value="1"/>
</dbReference>
<dbReference type="EMBL" id="OV696701">
    <property type="protein sequence ID" value="CAH1247574.1"/>
    <property type="molecule type" value="Genomic_DNA"/>
</dbReference>
<dbReference type="PANTHER" id="PTHR10343:SF84">
    <property type="entry name" value="5'-AMP-ACTIVATED PROTEIN KINASE SUBUNIT BETA-1"/>
    <property type="match status" value="1"/>
</dbReference>
<dbReference type="InterPro" id="IPR050827">
    <property type="entry name" value="CRP1_MDG1_kinase"/>
</dbReference>
<dbReference type="Proteomes" id="UP000838412">
    <property type="component" value="Chromosome 16"/>
</dbReference>